<evidence type="ECO:0000313" key="2">
    <source>
        <dbReference type="EMBL" id="AIG77457.1"/>
    </source>
</evidence>
<evidence type="ECO:0000256" key="1">
    <source>
        <dbReference type="SAM" id="MobiDB-lite"/>
    </source>
</evidence>
<dbReference type="HOGENOM" id="CLU_715031_0_0_11"/>
<feature type="region of interest" description="Disordered" evidence="1">
    <location>
        <begin position="29"/>
        <end position="52"/>
    </location>
</feature>
<proteinExistence type="predicted"/>
<evidence type="ECO:0000313" key="3">
    <source>
        <dbReference type="Proteomes" id="UP000028492"/>
    </source>
</evidence>
<organism evidence="2 3">
    <name type="scientific">Amycolatopsis japonica</name>
    <dbReference type="NCBI Taxonomy" id="208439"/>
    <lineage>
        <taxon>Bacteria</taxon>
        <taxon>Bacillati</taxon>
        <taxon>Actinomycetota</taxon>
        <taxon>Actinomycetes</taxon>
        <taxon>Pseudonocardiales</taxon>
        <taxon>Pseudonocardiaceae</taxon>
        <taxon>Amycolatopsis</taxon>
        <taxon>Amycolatopsis japonica group</taxon>
    </lineage>
</organism>
<feature type="region of interest" description="Disordered" evidence="1">
    <location>
        <begin position="165"/>
        <end position="224"/>
    </location>
</feature>
<feature type="compositionally biased region" description="Basic residues" evidence="1">
    <location>
        <begin position="180"/>
        <end position="217"/>
    </location>
</feature>
<dbReference type="Proteomes" id="UP000028492">
    <property type="component" value="Chromosome"/>
</dbReference>
<keyword evidence="3" id="KW-1185">Reference proteome</keyword>
<protein>
    <submittedName>
        <fullName evidence="2">Uncharacterized protein</fullName>
    </submittedName>
</protein>
<feature type="compositionally biased region" description="Basic residues" evidence="1">
    <location>
        <begin position="29"/>
        <end position="51"/>
    </location>
</feature>
<dbReference type="KEGG" id="aja:AJAP_23010"/>
<feature type="compositionally biased region" description="Basic and acidic residues" evidence="1">
    <location>
        <begin position="165"/>
        <end position="179"/>
    </location>
</feature>
<accession>A0A075UTD2</accession>
<dbReference type="AlphaFoldDB" id="A0A075UTD2"/>
<feature type="region of interest" description="Disordered" evidence="1">
    <location>
        <begin position="307"/>
        <end position="327"/>
    </location>
</feature>
<name>A0A075UTD2_9PSEU</name>
<sequence length="386" mass="46507">MFRRRKFQSRFDDRTLNGRYRSRRRRCLHGHGRKRPLLPRHLGRRRNRGQHRSLDIARQRRVDLGDVVFHCWHVGTRHFRLDRVRHDRRAEPQPPRRRLDLFRPLDDRQRGPRCHHLRSGWLGGERVRNLDRHGLGIDRLGRGHERVVVRLECLDCPRFGRGLRSGDRSARGFRPDRLDRPHRRARRRARGGQRHRRPVGVRRRRRDGRQHERRRRLQRDGRLESRPRLVRQRLLVRLHGRHEFLFRGKAFGHRTGRFGGALHRHSPKTRQHTTFAGGPLHHRHVRRCHRCARETVDDTRRFRRTDPMSQRLQVRRAPPGRQRGAESLHRIDQRMLGDDALDRRQASPFGTGHRQRGRCRRFRGRARLLPAPRPHRNVTVPRSSEC</sequence>
<reference evidence="2 3" key="1">
    <citation type="journal article" date="2014" name="J. Biotechnol.">
        <title>Complete genome sequence of the actinobacterium Amycolatopsis japonica MG417-CF17(T) (=DSM 44213T) producing (S,S)-N,N'-ethylenediaminedisuccinic acid.</title>
        <authorList>
            <person name="Stegmann E."/>
            <person name="Albersmeier A."/>
            <person name="Spohn M."/>
            <person name="Gert H."/>
            <person name="Weber T."/>
            <person name="Wohlleben W."/>
            <person name="Kalinowski J."/>
            <person name="Ruckert C."/>
        </authorList>
    </citation>
    <scope>NUCLEOTIDE SEQUENCE [LARGE SCALE GENOMIC DNA]</scope>
    <source>
        <strain evidence="3">MG417-CF17 (DSM 44213)</strain>
    </source>
</reference>
<gene>
    <name evidence="2" type="ORF">AJAP_23010</name>
</gene>
<dbReference type="EMBL" id="CP008953">
    <property type="protein sequence ID" value="AIG77457.1"/>
    <property type="molecule type" value="Genomic_DNA"/>
</dbReference>